<evidence type="ECO:0000256" key="10">
    <source>
        <dbReference type="ARBA" id="ARBA00022989"/>
    </source>
</evidence>
<feature type="domain" description="MIR" evidence="15">
    <location>
        <begin position="353"/>
        <end position="409"/>
    </location>
</feature>
<dbReference type="Pfam" id="PF16192">
    <property type="entry name" value="PMT_4TMC"/>
    <property type="match status" value="1"/>
</dbReference>
<dbReference type="Proteomes" id="UP000242474">
    <property type="component" value="Unassembled WGS sequence"/>
</dbReference>
<accession>A0A2G5B1D7</accession>
<reference evidence="16 17" key="1">
    <citation type="journal article" date="2015" name="Genome Biol. Evol.">
        <title>Phylogenomic analyses indicate that early fungi evolved digesting cell walls of algal ancestors of land plants.</title>
        <authorList>
            <person name="Chang Y."/>
            <person name="Wang S."/>
            <person name="Sekimoto S."/>
            <person name="Aerts A.L."/>
            <person name="Choi C."/>
            <person name="Clum A."/>
            <person name="LaButti K.M."/>
            <person name="Lindquist E.A."/>
            <person name="Yee Ngan C."/>
            <person name="Ohm R.A."/>
            <person name="Salamov A.A."/>
            <person name="Grigoriev I.V."/>
            <person name="Spatafora J.W."/>
            <person name="Berbee M.L."/>
        </authorList>
    </citation>
    <scope>NUCLEOTIDE SEQUENCE [LARGE SCALE GENOMIC DNA]</scope>
    <source>
        <strain evidence="16 17">NRRL 1564</strain>
    </source>
</reference>
<comment type="similarity">
    <text evidence="3 14">Belongs to the glycosyltransferase 39 family.</text>
</comment>
<dbReference type="EC" id="2.4.1.109" evidence="4 14"/>
<feature type="transmembrane region" description="Helical" evidence="14">
    <location>
        <begin position="184"/>
        <end position="210"/>
    </location>
</feature>
<dbReference type="InterPro" id="IPR003342">
    <property type="entry name" value="ArnT-like_N"/>
</dbReference>
<keyword evidence="17" id="KW-1185">Reference proteome</keyword>
<feature type="transmembrane region" description="Helical" evidence="14">
    <location>
        <begin position="651"/>
        <end position="673"/>
    </location>
</feature>
<evidence type="ECO:0000256" key="5">
    <source>
        <dbReference type="ARBA" id="ARBA00022676"/>
    </source>
</evidence>
<dbReference type="EMBL" id="KZ303566">
    <property type="protein sequence ID" value="PIA12822.1"/>
    <property type="molecule type" value="Genomic_DNA"/>
</dbReference>
<sequence>MENNATAFDSTDRLIALCLTLLCLATRLYRVGRRTIVSWDETHFGKFGAFYINGTFYHDVHPPLAKMLVGLSEFVSGHNGSFMYSSGATYPDYVNYTFQRSFLAVLGALIVPFAYRTCRFLGFGRAAATMGALFVLFDNALCVISRFILLDPPLLCFTAMSLLAYAGFAAQAHRPFSAVWWRWLVFTGISLGLTVSAKWVGLFVITLVGLCTMEELLRLYSDRSISANTQLAHWAARCACLIVLPAMVYLASFQLHFALLRSRGTGDFRMPSTFQALQRNSVVARQPHDVALGSQITLRSHLPGFGLIYSNHTNRFPDRRGEWVAAGMPGKQTNNWWQVVSAANMENDTVSPPQSIGDGALVRFFHASTRRFLRTGPGKPYNQRWDRRVFAGGNATDTSAWDLWRIHIIDEASSSLSSRVYSVTTRFQLFNALSGCLLQATPNQLPAWGRQLSELICTDANSTSAETTLWNVEQVHDKRLKRADFRQLVGRSLLRDTIWLNREMARSNNRLIPDPDRYKHTESDPWTWPLLLYPMRMVSWTDTSVKYYEVGNPLLWWASTACCILYPLQMLFWLLRQHRQSSTWLPGEFKQFWDSSKLLWGGWALHYLPFFLMGRVTYIHHYLPALYFALLLLAFELQCFARWYLPRQAMWLFAAAISVAVGYVFVLFSPLTFGWERPAKELAHLVWLSTWNIVKDRNVVV</sequence>
<evidence type="ECO:0000256" key="13">
    <source>
        <dbReference type="ARBA" id="ARBA00045102"/>
    </source>
</evidence>
<feature type="transmembrane region" description="Helical" evidence="14">
    <location>
        <begin position="554"/>
        <end position="575"/>
    </location>
</feature>
<evidence type="ECO:0000259" key="15">
    <source>
        <dbReference type="SMART" id="SM00472"/>
    </source>
</evidence>
<evidence type="ECO:0000256" key="3">
    <source>
        <dbReference type="ARBA" id="ARBA00007222"/>
    </source>
</evidence>
<proteinExistence type="inferred from homology"/>
<dbReference type="GO" id="GO:0005789">
    <property type="term" value="C:endoplasmic reticulum membrane"/>
    <property type="evidence" value="ECO:0007669"/>
    <property type="project" value="UniProtKB-SubCell"/>
</dbReference>
<comment type="function">
    <text evidence="14">Transfers mannose from Dol-P-mannose to Ser or Thr residues on proteins.</text>
</comment>
<comment type="subcellular location">
    <subcellularLocation>
        <location evidence="1 14">Endoplasmic reticulum membrane</location>
        <topology evidence="1 14">Multi-pass membrane protein</topology>
    </subcellularLocation>
</comment>
<evidence type="ECO:0000256" key="4">
    <source>
        <dbReference type="ARBA" id="ARBA00012839"/>
    </source>
</evidence>
<dbReference type="InterPro" id="IPR036300">
    <property type="entry name" value="MIR_dom_sf"/>
</dbReference>
<feature type="domain" description="MIR" evidence="15">
    <location>
        <begin position="418"/>
        <end position="475"/>
    </location>
</feature>
<comment type="catalytic activity">
    <reaction evidence="12 14">
        <text>a di-trans,poly-cis-dolichyl beta-D-mannosyl phosphate + L-threonyl-[protein] = 3-O-(alpha-D-mannosyl)-L-threonyl-[protein] + a di-trans,poly-cis-dolichyl phosphate + H(+)</text>
        <dbReference type="Rhea" id="RHEA:53396"/>
        <dbReference type="Rhea" id="RHEA-COMP:11060"/>
        <dbReference type="Rhea" id="RHEA-COMP:13547"/>
        <dbReference type="Rhea" id="RHEA-COMP:19498"/>
        <dbReference type="Rhea" id="RHEA-COMP:19501"/>
        <dbReference type="ChEBI" id="CHEBI:15378"/>
        <dbReference type="ChEBI" id="CHEBI:30013"/>
        <dbReference type="ChEBI" id="CHEBI:57683"/>
        <dbReference type="ChEBI" id="CHEBI:58211"/>
        <dbReference type="ChEBI" id="CHEBI:137323"/>
        <dbReference type="EC" id="2.4.1.109"/>
    </reaction>
</comment>
<feature type="transmembrane region" description="Helical" evidence="14">
    <location>
        <begin position="93"/>
        <end position="115"/>
    </location>
</feature>
<feature type="transmembrane region" description="Helical" evidence="14">
    <location>
        <begin position="625"/>
        <end position="645"/>
    </location>
</feature>
<dbReference type="Gene3D" id="2.80.10.50">
    <property type="match status" value="1"/>
</dbReference>
<evidence type="ECO:0000256" key="11">
    <source>
        <dbReference type="ARBA" id="ARBA00023136"/>
    </source>
</evidence>
<dbReference type="SMART" id="SM00472">
    <property type="entry name" value="MIR"/>
    <property type="match status" value="3"/>
</dbReference>
<organism evidence="16 17">
    <name type="scientific">Coemansia reversa (strain ATCC 12441 / NRRL 1564)</name>
    <dbReference type="NCBI Taxonomy" id="763665"/>
    <lineage>
        <taxon>Eukaryota</taxon>
        <taxon>Fungi</taxon>
        <taxon>Fungi incertae sedis</taxon>
        <taxon>Zoopagomycota</taxon>
        <taxon>Kickxellomycotina</taxon>
        <taxon>Kickxellomycetes</taxon>
        <taxon>Kickxellales</taxon>
        <taxon>Kickxellaceae</taxon>
        <taxon>Coemansia</taxon>
    </lineage>
</organism>
<comment type="catalytic activity">
    <reaction evidence="13 14">
        <text>a di-trans,poly-cis-dolichyl beta-D-mannosyl phosphate + L-seryl-[protein] = 3-O-(alpha-D-mannosyl)-L-seryl-[protein] + a di-trans,poly-cis-dolichyl phosphate + H(+)</text>
        <dbReference type="Rhea" id="RHEA:17377"/>
        <dbReference type="Rhea" id="RHEA-COMP:9863"/>
        <dbReference type="Rhea" id="RHEA-COMP:13546"/>
        <dbReference type="Rhea" id="RHEA-COMP:19498"/>
        <dbReference type="Rhea" id="RHEA-COMP:19501"/>
        <dbReference type="ChEBI" id="CHEBI:15378"/>
        <dbReference type="ChEBI" id="CHEBI:29999"/>
        <dbReference type="ChEBI" id="CHEBI:57683"/>
        <dbReference type="ChEBI" id="CHEBI:58211"/>
        <dbReference type="ChEBI" id="CHEBI:137321"/>
        <dbReference type="EC" id="2.4.1.109"/>
    </reaction>
</comment>
<keyword evidence="10 14" id="KW-1133">Transmembrane helix</keyword>
<evidence type="ECO:0000256" key="12">
    <source>
        <dbReference type="ARBA" id="ARBA00045085"/>
    </source>
</evidence>
<dbReference type="Pfam" id="PF02366">
    <property type="entry name" value="PMT"/>
    <property type="match status" value="1"/>
</dbReference>
<dbReference type="GO" id="GO:0004169">
    <property type="term" value="F:dolichyl-phosphate-mannose-protein mannosyltransferase activity"/>
    <property type="evidence" value="ECO:0007669"/>
    <property type="project" value="UniProtKB-UniRule"/>
</dbReference>
<protein>
    <recommendedName>
        <fullName evidence="4 14">Dolichyl-phosphate-mannose--protein mannosyltransferase</fullName>
        <ecNumber evidence="4 14">2.4.1.109</ecNumber>
    </recommendedName>
</protein>
<dbReference type="InterPro" id="IPR027005">
    <property type="entry name" value="PMT-like"/>
</dbReference>
<keyword evidence="8" id="KW-0677">Repeat</keyword>
<dbReference type="SUPFAM" id="SSF82109">
    <property type="entry name" value="MIR domain"/>
    <property type="match status" value="1"/>
</dbReference>
<name>A0A2G5B1D7_COERN</name>
<dbReference type="InterPro" id="IPR032421">
    <property type="entry name" value="PMT_4TMC"/>
</dbReference>
<evidence type="ECO:0000256" key="6">
    <source>
        <dbReference type="ARBA" id="ARBA00022679"/>
    </source>
</evidence>
<evidence type="ECO:0000313" key="17">
    <source>
        <dbReference type="Proteomes" id="UP000242474"/>
    </source>
</evidence>
<feature type="transmembrane region" description="Helical" evidence="14">
    <location>
        <begin position="234"/>
        <end position="260"/>
    </location>
</feature>
<dbReference type="InterPro" id="IPR016093">
    <property type="entry name" value="MIR_motif"/>
</dbReference>
<comment type="pathway">
    <text evidence="2 14">Protein modification; protein glycosylation.</text>
</comment>
<evidence type="ECO:0000256" key="9">
    <source>
        <dbReference type="ARBA" id="ARBA00022824"/>
    </source>
</evidence>
<dbReference type="AlphaFoldDB" id="A0A2G5B1D7"/>
<evidence type="ECO:0000256" key="14">
    <source>
        <dbReference type="RuleBase" id="RU367007"/>
    </source>
</evidence>
<keyword evidence="9 14" id="KW-0256">Endoplasmic reticulum</keyword>
<dbReference type="PANTHER" id="PTHR10050">
    <property type="entry name" value="DOLICHYL-PHOSPHATE-MANNOSE--PROTEIN MANNOSYLTRANSFERASE"/>
    <property type="match status" value="1"/>
</dbReference>
<keyword evidence="6 14" id="KW-0808">Transferase</keyword>
<keyword evidence="7 14" id="KW-0812">Transmembrane</keyword>
<feature type="domain" description="MIR" evidence="15">
    <location>
        <begin position="287"/>
        <end position="342"/>
    </location>
</feature>
<evidence type="ECO:0000256" key="7">
    <source>
        <dbReference type="ARBA" id="ARBA00022692"/>
    </source>
</evidence>
<feature type="transmembrane region" description="Helical" evidence="14">
    <location>
        <begin position="127"/>
        <end position="148"/>
    </location>
</feature>
<dbReference type="PANTHER" id="PTHR10050:SF46">
    <property type="entry name" value="PROTEIN O-MANNOSYL-TRANSFERASE 2"/>
    <property type="match status" value="1"/>
</dbReference>
<evidence type="ECO:0000256" key="2">
    <source>
        <dbReference type="ARBA" id="ARBA00004922"/>
    </source>
</evidence>
<evidence type="ECO:0000256" key="8">
    <source>
        <dbReference type="ARBA" id="ARBA00022737"/>
    </source>
</evidence>
<feature type="transmembrane region" description="Helical" evidence="14">
    <location>
        <begin position="154"/>
        <end position="172"/>
    </location>
</feature>
<feature type="transmembrane region" description="Helical" evidence="14">
    <location>
        <begin position="595"/>
        <end position="613"/>
    </location>
</feature>
<dbReference type="UniPathway" id="UPA00378"/>
<evidence type="ECO:0000313" key="16">
    <source>
        <dbReference type="EMBL" id="PIA12822.1"/>
    </source>
</evidence>
<keyword evidence="5 14" id="KW-0328">Glycosyltransferase</keyword>
<dbReference type="OrthoDB" id="292747at2759"/>
<gene>
    <name evidence="16" type="ORF">COEREDRAFT_94913</name>
</gene>
<evidence type="ECO:0000256" key="1">
    <source>
        <dbReference type="ARBA" id="ARBA00004477"/>
    </source>
</evidence>
<keyword evidence="11 14" id="KW-0472">Membrane</keyword>